<dbReference type="InterPro" id="IPR020103">
    <property type="entry name" value="PsdUridine_synth_cat_dom_sf"/>
</dbReference>
<dbReference type="InterPro" id="IPR006145">
    <property type="entry name" value="PsdUridine_synth_RsuA/RluA"/>
</dbReference>
<comment type="caution">
    <text evidence="4">The sequence shown here is derived from an EMBL/GenBank/DDBJ whole genome shotgun (WGS) entry which is preliminary data.</text>
</comment>
<proteinExistence type="inferred from homology"/>
<gene>
    <name evidence="4" type="ORF">QO006_001882</name>
</gene>
<dbReference type="EC" id="5.4.99.-" evidence="2"/>
<comment type="similarity">
    <text evidence="1 2">Belongs to the pseudouridine synthase RluA family.</text>
</comment>
<dbReference type="PANTHER" id="PTHR21600:SF88">
    <property type="entry name" value="RNA PSEUDOURIDINE SYNTHASE 5"/>
    <property type="match status" value="1"/>
</dbReference>
<sequence>MALNGGYSYRLPFPPSAQGTSLLDFLTAEFRHSTRQVWEERLARGEVEVAGHPATGAEQPRPGTMVVWHRPPWDEPDVPLDYTLLYEDADLLAVTKPSGLPTLPGGGFLAHTLLTRVRADLDPAASPLHRLGRGTSGAVLFARTAHAAATLSADWRAGRVDKVYRALAAGHFPDAGAPTDLRTPIGPVPHPRLGRVHAATPTGKAAHSRARVLETRADSTLLDVEILTGRPHQIRIHLAAAGHPLVGDPLYGPDGTPLADLPGLPGDLGYLLHAHTLHFHHPVTGAAVQVVSPPPPALHPAEPAE</sequence>
<dbReference type="RefSeq" id="WP_307465989.1">
    <property type="nucleotide sequence ID" value="NZ_JAURUR010000004.1"/>
</dbReference>
<dbReference type="InterPro" id="IPR050188">
    <property type="entry name" value="RluA_PseudoU_synthase"/>
</dbReference>
<evidence type="ECO:0000313" key="4">
    <source>
        <dbReference type="EMBL" id="MDP9764457.1"/>
    </source>
</evidence>
<dbReference type="Gene3D" id="3.30.2350.10">
    <property type="entry name" value="Pseudouridine synthase"/>
    <property type="match status" value="1"/>
</dbReference>
<keyword evidence="2 4" id="KW-0413">Isomerase</keyword>
<dbReference type="PROSITE" id="PS01129">
    <property type="entry name" value="PSI_RLU"/>
    <property type="match status" value="1"/>
</dbReference>
<evidence type="ECO:0000259" key="3">
    <source>
        <dbReference type="Pfam" id="PF00849"/>
    </source>
</evidence>
<dbReference type="SUPFAM" id="SSF55120">
    <property type="entry name" value="Pseudouridine synthase"/>
    <property type="match status" value="1"/>
</dbReference>
<accession>A0ABT9MCX8</accession>
<dbReference type="Pfam" id="PF00849">
    <property type="entry name" value="PseudoU_synth_2"/>
    <property type="match status" value="1"/>
</dbReference>
<name>A0ABT9MCX8_9DEIO</name>
<comment type="catalytic activity">
    <reaction evidence="2">
        <text>a uridine in RNA = a pseudouridine in RNA</text>
        <dbReference type="Rhea" id="RHEA:48348"/>
        <dbReference type="Rhea" id="RHEA-COMP:12068"/>
        <dbReference type="Rhea" id="RHEA-COMP:12069"/>
        <dbReference type="ChEBI" id="CHEBI:65314"/>
        <dbReference type="ChEBI" id="CHEBI:65315"/>
    </reaction>
</comment>
<keyword evidence="5" id="KW-1185">Reference proteome</keyword>
<dbReference type="EMBL" id="JAURUR010000004">
    <property type="protein sequence ID" value="MDP9764457.1"/>
    <property type="molecule type" value="Genomic_DNA"/>
</dbReference>
<evidence type="ECO:0000313" key="5">
    <source>
        <dbReference type="Proteomes" id="UP001232163"/>
    </source>
</evidence>
<evidence type="ECO:0000256" key="1">
    <source>
        <dbReference type="ARBA" id="ARBA00010876"/>
    </source>
</evidence>
<dbReference type="PANTHER" id="PTHR21600">
    <property type="entry name" value="MITOCHONDRIAL RNA PSEUDOURIDINE SYNTHASE"/>
    <property type="match status" value="1"/>
</dbReference>
<dbReference type="InterPro" id="IPR006224">
    <property type="entry name" value="PsdUridine_synth_RluA-like_CS"/>
</dbReference>
<organism evidence="4 5">
    <name type="scientific">Deinococcus enclensis</name>
    <dbReference type="NCBI Taxonomy" id="1049582"/>
    <lineage>
        <taxon>Bacteria</taxon>
        <taxon>Thermotogati</taxon>
        <taxon>Deinococcota</taxon>
        <taxon>Deinococci</taxon>
        <taxon>Deinococcales</taxon>
        <taxon>Deinococcaceae</taxon>
        <taxon>Deinococcus</taxon>
    </lineage>
</organism>
<evidence type="ECO:0000256" key="2">
    <source>
        <dbReference type="RuleBase" id="RU362028"/>
    </source>
</evidence>
<reference evidence="4 5" key="1">
    <citation type="submission" date="2023-07" db="EMBL/GenBank/DDBJ databases">
        <title>Genomic Encyclopedia of Type Strains, Phase IV (KMG-IV): sequencing the most valuable type-strain genomes for metagenomic binning, comparative biology and taxonomic classification.</title>
        <authorList>
            <person name="Goeker M."/>
        </authorList>
    </citation>
    <scope>NUCLEOTIDE SEQUENCE [LARGE SCALE GENOMIC DNA]</scope>
    <source>
        <strain evidence="4 5">NIO-1023</strain>
    </source>
</reference>
<dbReference type="GO" id="GO:0160140">
    <property type="term" value="F:23S rRNA pseudouridine(1911/1915/1917) synthase activity"/>
    <property type="evidence" value="ECO:0007669"/>
    <property type="project" value="UniProtKB-EC"/>
</dbReference>
<dbReference type="CDD" id="cd02869">
    <property type="entry name" value="PseudoU_synth_RluA_like"/>
    <property type="match status" value="1"/>
</dbReference>
<comment type="function">
    <text evidence="2">Responsible for synthesis of pseudouridine from uracil.</text>
</comment>
<protein>
    <recommendedName>
        <fullName evidence="2">Pseudouridine synthase</fullName>
        <ecNumber evidence="2">5.4.99.-</ecNumber>
    </recommendedName>
</protein>
<feature type="domain" description="Pseudouridine synthase RsuA/RluA-like" evidence="3">
    <location>
        <begin position="90"/>
        <end position="240"/>
    </location>
</feature>
<dbReference type="NCBIfam" id="TIGR00005">
    <property type="entry name" value="rluA_subfam"/>
    <property type="match status" value="1"/>
</dbReference>
<dbReference type="Proteomes" id="UP001232163">
    <property type="component" value="Unassembled WGS sequence"/>
</dbReference>
<dbReference type="InterPro" id="IPR006225">
    <property type="entry name" value="PsdUridine_synth_RluC/D"/>
</dbReference>